<keyword evidence="7" id="KW-1185">Reference proteome</keyword>
<dbReference type="PANTHER" id="PTHR10146:SF14">
    <property type="entry name" value="PYRIDOXAL PHOSPHATE HOMEOSTASIS PROTEIN"/>
    <property type="match status" value="1"/>
</dbReference>
<sequence length="237" mass="26601">MKRIQEHIQDVEARIDAACQRSGRRREDVHVIAVTKYVSLERAREAFQGGLRHLGENRWQDAKNKWVAMNGGEEAAEDKPVWHFIGSLQSNKAKDVIGKFTYIHSLDRLSLAEAIHKSASALQVEVPCFIQVNVSGEASKQGIQPQELLPFLDSLRAFPSIKPIGLMTMAPYEAEPEETRPVFRALRELLGEAQKKSSFGHELIHLSMGMSNDFEVAIEEGATWVRLGTILVGKEEE</sequence>
<comment type="similarity">
    <text evidence="2 4">Belongs to the pyridoxal phosphate-binding protein YggS/PROSC family.</text>
</comment>
<dbReference type="Pfam" id="PF01168">
    <property type="entry name" value="Ala_racemase_N"/>
    <property type="match status" value="1"/>
</dbReference>
<dbReference type="AlphaFoldDB" id="A0A1A5YHC9"/>
<proteinExistence type="inferred from homology"/>
<dbReference type="CDD" id="cd00635">
    <property type="entry name" value="PLPDE_III_YBL036c_like"/>
    <property type="match status" value="1"/>
</dbReference>
<dbReference type="Proteomes" id="UP000092024">
    <property type="component" value="Unassembled WGS sequence"/>
</dbReference>
<dbReference type="InterPro" id="IPR029066">
    <property type="entry name" value="PLP-binding_barrel"/>
</dbReference>
<dbReference type="PROSITE" id="PS01211">
    <property type="entry name" value="UPF0001"/>
    <property type="match status" value="1"/>
</dbReference>
<dbReference type="HAMAP" id="MF_02087">
    <property type="entry name" value="PLP_homeostasis"/>
    <property type="match status" value="1"/>
</dbReference>
<dbReference type="NCBIfam" id="TIGR00044">
    <property type="entry name" value="YggS family pyridoxal phosphate-dependent enzyme"/>
    <property type="match status" value="1"/>
</dbReference>
<evidence type="ECO:0000256" key="2">
    <source>
        <dbReference type="HAMAP-Rule" id="MF_02087"/>
    </source>
</evidence>
<dbReference type="SUPFAM" id="SSF51419">
    <property type="entry name" value="PLP-binding barrel"/>
    <property type="match status" value="1"/>
</dbReference>
<dbReference type="STRING" id="1844972.A7K91_05245"/>
<evidence type="ECO:0000256" key="1">
    <source>
        <dbReference type="ARBA" id="ARBA00022898"/>
    </source>
</evidence>
<dbReference type="FunFam" id="3.20.20.10:FF:000018">
    <property type="entry name" value="Pyridoxal phosphate homeostasis protein"/>
    <property type="match status" value="1"/>
</dbReference>
<accession>A0A1A5YHC9</accession>
<dbReference type="PANTHER" id="PTHR10146">
    <property type="entry name" value="PROLINE SYNTHETASE CO-TRANSCRIBED BACTERIAL HOMOLOG PROTEIN"/>
    <property type="match status" value="1"/>
</dbReference>
<comment type="caution">
    <text evidence="6">The sequence shown here is derived from an EMBL/GenBank/DDBJ whole genome shotgun (WGS) entry which is preliminary data.</text>
</comment>
<dbReference type="InterPro" id="IPR011078">
    <property type="entry name" value="PyrdxlP_homeostasis"/>
</dbReference>
<name>A0A1A5YHC9_9BACL</name>
<gene>
    <name evidence="6" type="ORF">A7K91_05245</name>
</gene>
<comment type="function">
    <text evidence="2">Pyridoxal 5'-phosphate (PLP)-binding protein, which is involved in PLP homeostasis.</text>
</comment>
<dbReference type="Gene3D" id="3.20.20.10">
    <property type="entry name" value="Alanine racemase"/>
    <property type="match status" value="1"/>
</dbReference>
<evidence type="ECO:0000256" key="4">
    <source>
        <dbReference type="RuleBase" id="RU004514"/>
    </source>
</evidence>
<protein>
    <recommendedName>
        <fullName evidence="2">Pyridoxal phosphate homeostasis protein</fullName>
        <shortName evidence="2">PLP homeostasis protein</shortName>
    </recommendedName>
</protein>
<dbReference type="OrthoDB" id="9804072at2"/>
<dbReference type="PIRSF" id="PIRSF004848">
    <property type="entry name" value="YBL036c_PLPDEIII"/>
    <property type="match status" value="1"/>
</dbReference>
<dbReference type="EMBL" id="LYPA01000064">
    <property type="protein sequence ID" value="OBR64979.1"/>
    <property type="molecule type" value="Genomic_DNA"/>
</dbReference>
<feature type="modified residue" description="N6-(pyridoxal phosphate)lysine" evidence="2 3">
    <location>
        <position position="36"/>
    </location>
</feature>
<evidence type="ECO:0000259" key="5">
    <source>
        <dbReference type="Pfam" id="PF01168"/>
    </source>
</evidence>
<dbReference type="RefSeq" id="WP_068684498.1">
    <property type="nucleotide sequence ID" value="NZ_LYPA01000064.1"/>
</dbReference>
<dbReference type="GO" id="GO:0030170">
    <property type="term" value="F:pyridoxal phosphate binding"/>
    <property type="evidence" value="ECO:0007669"/>
    <property type="project" value="UniProtKB-UniRule"/>
</dbReference>
<evidence type="ECO:0000313" key="7">
    <source>
        <dbReference type="Proteomes" id="UP000092024"/>
    </source>
</evidence>
<dbReference type="InterPro" id="IPR001608">
    <property type="entry name" value="Ala_racemase_N"/>
</dbReference>
<organism evidence="6 7">
    <name type="scientific">Paenibacillus oryzae</name>
    <dbReference type="NCBI Taxonomy" id="1844972"/>
    <lineage>
        <taxon>Bacteria</taxon>
        <taxon>Bacillati</taxon>
        <taxon>Bacillota</taxon>
        <taxon>Bacilli</taxon>
        <taxon>Bacillales</taxon>
        <taxon>Paenibacillaceae</taxon>
        <taxon>Paenibacillus</taxon>
    </lineage>
</organism>
<keyword evidence="1 2" id="KW-0663">Pyridoxal phosphate</keyword>
<evidence type="ECO:0000256" key="3">
    <source>
        <dbReference type="PIRSR" id="PIRSR004848-1"/>
    </source>
</evidence>
<feature type="domain" description="Alanine racemase N-terminal" evidence="5">
    <location>
        <begin position="14"/>
        <end position="234"/>
    </location>
</feature>
<evidence type="ECO:0000313" key="6">
    <source>
        <dbReference type="EMBL" id="OBR64979.1"/>
    </source>
</evidence>
<reference evidence="6 7" key="1">
    <citation type="submission" date="2016-05" db="EMBL/GenBank/DDBJ databases">
        <title>Paenibacillus oryzae. sp. nov., isolated from the rice root.</title>
        <authorList>
            <person name="Zhang J."/>
            <person name="Zhang X."/>
        </authorList>
    </citation>
    <scope>NUCLEOTIDE SEQUENCE [LARGE SCALE GENOMIC DNA]</scope>
    <source>
        <strain evidence="6 7">1DrF-4</strain>
    </source>
</reference>
<comment type="cofactor">
    <cofactor evidence="3">
        <name>pyridoxal 5'-phosphate</name>
        <dbReference type="ChEBI" id="CHEBI:597326"/>
    </cofactor>
</comment>